<evidence type="ECO:0000256" key="4">
    <source>
        <dbReference type="SAM" id="SignalP"/>
    </source>
</evidence>
<evidence type="ECO:0000313" key="6">
    <source>
        <dbReference type="Proteomes" id="UP000541421"/>
    </source>
</evidence>
<evidence type="ECO:0000256" key="1">
    <source>
        <dbReference type="ARBA" id="ARBA00022737"/>
    </source>
</evidence>
<dbReference type="EMBL" id="JABGBO010000012">
    <property type="protein sequence ID" value="NOL50463.1"/>
    <property type="molecule type" value="Genomic_DNA"/>
</dbReference>
<dbReference type="InterPro" id="IPR052346">
    <property type="entry name" value="O-mannosyl-transferase_TMTC"/>
</dbReference>
<evidence type="ECO:0000256" key="2">
    <source>
        <dbReference type="ARBA" id="ARBA00022803"/>
    </source>
</evidence>
<keyword evidence="1" id="KW-0677">Repeat</keyword>
<sequence length="585" mass="67600">MLSFKTWVCGVLLALSPTVWSQPVDVMRKPWLAEELKQSVDADEVYSILAIETAFFEENYAFAAKEALNFTKYHRVSPQIVEIAVNYYYTEGDYEHAYEAVKYWYRAYPDNDNVRTWYTTLLGQTGRDKEFLRALQQSLRNARPEALKDKLHSNALILEEIRDEHKALAFYEQMTAPFHLQSADYHVLFSDFAARAEKLDLAWKEAFKALEVDKNSEEAALRVLFLSQGGKREQGMRFVQQFLNKHPQSRNLYLNYISALTEDGEYNNAIKAIKRMQKVSPEDFDLLYFQALIHYDAQQWSDARRVLNQFIDIQQQRQKSLPKDSSTADEKLLDARKLLVSIYKAEKKYRLALTELNKIPDQDQDAELLMEKARLLTALGSVREGLSILDMASQAFPENRGGFLWLGGNLLNESGRTDEAIVYYNDALKELPNNADIKYALAILYDKRGEVWPAEKLLREVMREEPDLADAYNALGYIFADRNYNLEESQELLEKALMLDSANPYIMDSMGWLQFRLKNYDVALEYLERAFDEKPEAEIAAHLAEVYVAKGDQHKARETLKIGLQDDASNAVLRETIRRLNLGVK</sequence>
<reference evidence="5 6" key="1">
    <citation type="submission" date="2020-05" db="EMBL/GenBank/DDBJ databases">
        <authorList>
            <person name="Niu N."/>
        </authorList>
    </citation>
    <scope>NUCLEOTIDE SEQUENCE [LARGE SCALE GENOMIC DNA]</scope>
    <source>
        <strain evidence="5 6">LMG10982</strain>
    </source>
</reference>
<feature type="signal peptide" evidence="4">
    <location>
        <begin position="1"/>
        <end position="21"/>
    </location>
</feature>
<feature type="repeat" description="TPR" evidence="3">
    <location>
        <begin position="504"/>
        <end position="537"/>
    </location>
</feature>
<proteinExistence type="predicted"/>
<dbReference type="PANTHER" id="PTHR44227:SF3">
    <property type="entry name" value="PROTEIN O-MANNOSYL-TRANSFERASE TMTC4"/>
    <property type="match status" value="1"/>
</dbReference>
<accession>A0A7Y4LBG8</accession>
<gene>
    <name evidence="5" type="ORF">HKX40_10010</name>
</gene>
<dbReference type="SUPFAM" id="SSF48452">
    <property type="entry name" value="TPR-like"/>
    <property type="match status" value="3"/>
</dbReference>
<dbReference type="RefSeq" id="WP_171589446.1">
    <property type="nucleotide sequence ID" value="NZ_JABGBO010000012.1"/>
</dbReference>
<dbReference type="Gene3D" id="1.25.40.10">
    <property type="entry name" value="Tetratricopeptide repeat domain"/>
    <property type="match status" value="3"/>
</dbReference>
<feature type="chain" id="PRO_5031122804" evidence="4">
    <location>
        <begin position="22"/>
        <end position="585"/>
    </location>
</feature>
<protein>
    <submittedName>
        <fullName evidence="5">Tetratricopeptide repeat protein</fullName>
    </submittedName>
</protein>
<dbReference type="SMART" id="SM00028">
    <property type="entry name" value="TPR"/>
    <property type="match status" value="7"/>
</dbReference>
<dbReference type="InterPro" id="IPR011990">
    <property type="entry name" value="TPR-like_helical_dom_sf"/>
</dbReference>
<dbReference type="Pfam" id="PF13432">
    <property type="entry name" value="TPR_16"/>
    <property type="match status" value="2"/>
</dbReference>
<evidence type="ECO:0000256" key="3">
    <source>
        <dbReference type="PROSITE-ProRule" id="PRU00339"/>
    </source>
</evidence>
<keyword evidence="2 3" id="KW-0802">TPR repeat</keyword>
<dbReference type="Pfam" id="PF14559">
    <property type="entry name" value="TPR_19"/>
    <property type="match status" value="1"/>
</dbReference>
<dbReference type="InterPro" id="IPR019734">
    <property type="entry name" value="TPR_rpt"/>
</dbReference>
<keyword evidence="4" id="KW-0732">Signal</keyword>
<name>A0A7Y4LBG8_9BURK</name>
<dbReference type="PANTHER" id="PTHR44227">
    <property type="match status" value="1"/>
</dbReference>
<keyword evidence="6" id="KW-1185">Reference proteome</keyword>
<organism evidence="5 6">
    <name type="scientific">Pelistega europaea</name>
    <dbReference type="NCBI Taxonomy" id="106147"/>
    <lineage>
        <taxon>Bacteria</taxon>
        <taxon>Pseudomonadati</taxon>
        <taxon>Pseudomonadota</taxon>
        <taxon>Betaproteobacteria</taxon>
        <taxon>Burkholderiales</taxon>
        <taxon>Alcaligenaceae</taxon>
        <taxon>Pelistega</taxon>
    </lineage>
</organism>
<dbReference type="Proteomes" id="UP000541421">
    <property type="component" value="Unassembled WGS sequence"/>
</dbReference>
<evidence type="ECO:0000313" key="5">
    <source>
        <dbReference type="EMBL" id="NOL50463.1"/>
    </source>
</evidence>
<comment type="caution">
    <text evidence="5">The sequence shown here is derived from an EMBL/GenBank/DDBJ whole genome shotgun (WGS) entry which is preliminary data.</text>
</comment>
<dbReference type="AlphaFoldDB" id="A0A7Y4LBG8"/>
<dbReference type="PROSITE" id="PS50005">
    <property type="entry name" value="TPR"/>
    <property type="match status" value="1"/>
</dbReference>